<evidence type="ECO:0000256" key="1">
    <source>
        <dbReference type="ARBA" id="ARBA00022801"/>
    </source>
</evidence>
<dbReference type="PANTHER" id="PTHR43540">
    <property type="entry name" value="PEROXYUREIDOACRYLATE/UREIDOACRYLATE AMIDOHYDROLASE-RELATED"/>
    <property type="match status" value="1"/>
</dbReference>
<feature type="domain" description="Isochorismatase-like" evidence="2">
    <location>
        <begin position="3"/>
        <end position="140"/>
    </location>
</feature>
<dbReference type="CDD" id="cd01014">
    <property type="entry name" value="nicotinamidase_related"/>
    <property type="match status" value="1"/>
</dbReference>
<name>A0ABS8D937_9NEIS</name>
<dbReference type="SUPFAM" id="SSF52499">
    <property type="entry name" value="Isochorismatase-like hydrolases"/>
    <property type="match status" value="1"/>
</dbReference>
<evidence type="ECO:0000313" key="3">
    <source>
        <dbReference type="EMBL" id="MCB6184632.1"/>
    </source>
</evidence>
<keyword evidence="4" id="KW-1185">Reference proteome</keyword>
<sequence length="178" mass="19498">MASAVIVIDVQQALCAGAEETWQAADVIKRINVVTQSAREKGVPVIFVQHEEAEGEFVYQSAGWQLADGLISHTNEPIVRKTTPNSFHLTHLQSLLKEKGIDHLIICGMQTDFCVDTTVRQALAYGYPVSLVSDGHTTVDNGVLTADQIIRHHNKNLSSFGSFGVRTTLVKHDEVFAS</sequence>
<dbReference type="RefSeq" id="WP_227181441.1">
    <property type="nucleotide sequence ID" value="NZ_JAJBZT010000008.1"/>
</dbReference>
<dbReference type="EMBL" id="JAJBZT010000008">
    <property type="protein sequence ID" value="MCB6184632.1"/>
    <property type="molecule type" value="Genomic_DNA"/>
</dbReference>
<evidence type="ECO:0000259" key="2">
    <source>
        <dbReference type="Pfam" id="PF00857"/>
    </source>
</evidence>
<dbReference type="InterPro" id="IPR036380">
    <property type="entry name" value="Isochorismatase-like_sf"/>
</dbReference>
<dbReference type="GO" id="GO:0016787">
    <property type="term" value="F:hydrolase activity"/>
    <property type="evidence" value="ECO:0007669"/>
    <property type="project" value="UniProtKB-KW"/>
</dbReference>
<reference evidence="3" key="1">
    <citation type="submission" date="2021-10" db="EMBL/GenBank/DDBJ databases">
        <title>The complete genome sequence of Leeia sp. TBRC 13508.</title>
        <authorList>
            <person name="Charoenyingcharoen P."/>
            <person name="Yukphan P."/>
        </authorList>
    </citation>
    <scope>NUCLEOTIDE SEQUENCE</scope>
    <source>
        <strain evidence="3">TBRC 13508</strain>
    </source>
</reference>
<organism evidence="3 4">
    <name type="scientific">Leeia speluncae</name>
    <dbReference type="NCBI Taxonomy" id="2884804"/>
    <lineage>
        <taxon>Bacteria</taxon>
        <taxon>Pseudomonadati</taxon>
        <taxon>Pseudomonadota</taxon>
        <taxon>Betaproteobacteria</taxon>
        <taxon>Neisseriales</taxon>
        <taxon>Leeiaceae</taxon>
        <taxon>Leeia</taxon>
    </lineage>
</organism>
<dbReference type="PANTHER" id="PTHR43540:SF14">
    <property type="entry name" value="ISOCHORISMATASE"/>
    <property type="match status" value="1"/>
</dbReference>
<evidence type="ECO:0000313" key="4">
    <source>
        <dbReference type="Proteomes" id="UP001165395"/>
    </source>
</evidence>
<dbReference type="InterPro" id="IPR000868">
    <property type="entry name" value="Isochorismatase-like_dom"/>
</dbReference>
<gene>
    <name evidence="3" type="ORF">LIN78_13880</name>
</gene>
<proteinExistence type="predicted"/>
<protein>
    <submittedName>
        <fullName evidence="3">Cysteine hydrolase</fullName>
    </submittedName>
</protein>
<dbReference type="InterPro" id="IPR050272">
    <property type="entry name" value="Isochorismatase-like_hydrls"/>
</dbReference>
<comment type="caution">
    <text evidence="3">The sequence shown here is derived from an EMBL/GenBank/DDBJ whole genome shotgun (WGS) entry which is preliminary data.</text>
</comment>
<dbReference type="Proteomes" id="UP001165395">
    <property type="component" value="Unassembled WGS sequence"/>
</dbReference>
<dbReference type="Pfam" id="PF00857">
    <property type="entry name" value="Isochorismatase"/>
    <property type="match status" value="1"/>
</dbReference>
<keyword evidence="1 3" id="KW-0378">Hydrolase</keyword>
<dbReference type="Gene3D" id="3.40.50.850">
    <property type="entry name" value="Isochorismatase-like"/>
    <property type="match status" value="1"/>
</dbReference>
<accession>A0ABS8D937</accession>